<reference evidence="2" key="1">
    <citation type="submission" date="2021-03" db="EMBL/GenBank/DDBJ databases">
        <title>Whole genome shotgun sequence of Actinoplanes consettensis NBRC 14913.</title>
        <authorList>
            <person name="Komaki H."/>
            <person name="Tamura T."/>
        </authorList>
    </citation>
    <scope>NUCLEOTIDE SEQUENCE</scope>
    <source>
        <strain evidence="2">NBRC 14913</strain>
    </source>
</reference>
<evidence type="ECO:0000313" key="2">
    <source>
        <dbReference type="EMBL" id="GIM82061.1"/>
    </source>
</evidence>
<feature type="transmembrane region" description="Helical" evidence="1">
    <location>
        <begin position="105"/>
        <end position="125"/>
    </location>
</feature>
<dbReference type="RefSeq" id="WP_213002356.1">
    <property type="nucleotide sequence ID" value="NZ_BAAATW010000018.1"/>
</dbReference>
<name>A0A919T253_9ACTN</name>
<dbReference type="AlphaFoldDB" id="A0A919T253"/>
<protein>
    <submittedName>
        <fullName evidence="2">Uncharacterized protein</fullName>
    </submittedName>
</protein>
<comment type="caution">
    <text evidence="2">The sequence shown here is derived from an EMBL/GenBank/DDBJ whole genome shotgun (WGS) entry which is preliminary data.</text>
</comment>
<evidence type="ECO:0000256" key="1">
    <source>
        <dbReference type="SAM" id="Phobius"/>
    </source>
</evidence>
<dbReference type="EMBL" id="BOQP01000050">
    <property type="protein sequence ID" value="GIM82061.1"/>
    <property type="molecule type" value="Genomic_DNA"/>
</dbReference>
<keyword evidence="3" id="KW-1185">Reference proteome</keyword>
<feature type="transmembrane region" description="Helical" evidence="1">
    <location>
        <begin position="41"/>
        <end position="61"/>
    </location>
</feature>
<feature type="transmembrane region" description="Helical" evidence="1">
    <location>
        <begin position="73"/>
        <end position="93"/>
    </location>
</feature>
<evidence type="ECO:0000313" key="3">
    <source>
        <dbReference type="Proteomes" id="UP000680865"/>
    </source>
</evidence>
<proteinExistence type="predicted"/>
<keyword evidence="1" id="KW-0472">Membrane</keyword>
<organism evidence="2 3">
    <name type="scientific">Winogradskya consettensis</name>
    <dbReference type="NCBI Taxonomy" id="113560"/>
    <lineage>
        <taxon>Bacteria</taxon>
        <taxon>Bacillati</taxon>
        <taxon>Actinomycetota</taxon>
        <taxon>Actinomycetes</taxon>
        <taxon>Micromonosporales</taxon>
        <taxon>Micromonosporaceae</taxon>
        <taxon>Winogradskya</taxon>
    </lineage>
</organism>
<keyword evidence="1" id="KW-1133">Transmembrane helix</keyword>
<keyword evidence="1" id="KW-0812">Transmembrane</keyword>
<accession>A0A919T253</accession>
<sequence>MERRAYRTIGWVVLGLSLGYVVTCVPLMLDRSQLSHYDSNVAIGIATVAFTELALAIQGVISARRTRAVVVEAIRLTNLAGAFILLVLTQAALLSISDDGASTHYTGLTGVILGAAAALTGIYMVQHRPGHPR</sequence>
<feature type="transmembrane region" description="Helical" evidence="1">
    <location>
        <begin position="9"/>
        <end position="29"/>
    </location>
</feature>
<gene>
    <name evidence="2" type="ORF">Aco04nite_79690</name>
</gene>
<dbReference type="Proteomes" id="UP000680865">
    <property type="component" value="Unassembled WGS sequence"/>
</dbReference>